<evidence type="ECO:0000256" key="1">
    <source>
        <dbReference type="SAM" id="SignalP"/>
    </source>
</evidence>
<protein>
    <recommendedName>
        <fullName evidence="4">Lipoprotein</fullName>
    </recommendedName>
</protein>
<dbReference type="PROSITE" id="PS51257">
    <property type="entry name" value="PROKAR_LIPOPROTEIN"/>
    <property type="match status" value="1"/>
</dbReference>
<evidence type="ECO:0000313" key="2">
    <source>
        <dbReference type="EMBL" id="TCS31847.1"/>
    </source>
</evidence>
<reference evidence="2 3" key="1">
    <citation type="submission" date="2019-03" db="EMBL/GenBank/DDBJ databases">
        <title>Genomic Encyclopedia of Type Strains, Phase IV (KMG-IV): sequencing the most valuable type-strain genomes for metagenomic binning, comparative biology and taxonomic classification.</title>
        <authorList>
            <person name="Goeker M."/>
        </authorList>
    </citation>
    <scope>NUCLEOTIDE SEQUENCE [LARGE SCALE GENOMIC DNA]</scope>
    <source>
        <strain evidence="2 3">DSM 7445</strain>
    </source>
</reference>
<keyword evidence="1" id="KW-0732">Signal</keyword>
<dbReference type="AlphaFoldDB" id="A0A4R3HRV7"/>
<evidence type="ECO:0008006" key="4">
    <source>
        <dbReference type="Google" id="ProtNLM"/>
    </source>
</evidence>
<comment type="caution">
    <text evidence="2">The sequence shown here is derived from an EMBL/GenBank/DDBJ whole genome shotgun (WGS) entry which is preliminary data.</text>
</comment>
<sequence>MLSIKRIFLCLALPLILVGCASNQAPQIAYEDKSRPLKDTAVILADKVGKGYDLKITHIDDKPTSCFEVGCPVWVRVTPGKHKVTVRYQGNYQLTLHEIKYIESSGAFEVNAEAGHVYIVEYKYENDRLYFRYRDDGKNSNAGVYLGLSQEKYPVRFD</sequence>
<gene>
    <name evidence="2" type="ORF">EDC30_1301</name>
</gene>
<feature type="signal peptide" evidence="1">
    <location>
        <begin position="1"/>
        <end position="21"/>
    </location>
</feature>
<name>A0A4R3HRV7_PAULE</name>
<evidence type="ECO:0000313" key="3">
    <source>
        <dbReference type="Proteomes" id="UP000295382"/>
    </source>
</evidence>
<dbReference type="Proteomes" id="UP000295382">
    <property type="component" value="Unassembled WGS sequence"/>
</dbReference>
<dbReference type="EMBL" id="SLZQ01000030">
    <property type="protein sequence ID" value="TCS31847.1"/>
    <property type="molecule type" value="Genomic_DNA"/>
</dbReference>
<keyword evidence="3" id="KW-1185">Reference proteome</keyword>
<feature type="chain" id="PRO_5020787474" description="Lipoprotein" evidence="1">
    <location>
        <begin position="22"/>
        <end position="158"/>
    </location>
</feature>
<accession>A0A4R3HRV7</accession>
<proteinExistence type="predicted"/>
<organism evidence="2 3">
    <name type="scientific">Paucimonas lemoignei</name>
    <name type="common">Pseudomonas lemoignei</name>
    <dbReference type="NCBI Taxonomy" id="29443"/>
    <lineage>
        <taxon>Bacteria</taxon>
        <taxon>Pseudomonadati</taxon>
        <taxon>Pseudomonadota</taxon>
        <taxon>Betaproteobacteria</taxon>
        <taxon>Burkholderiales</taxon>
        <taxon>Burkholderiaceae</taxon>
        <taxon>Paucimonas</taxon>
    </lineage>
</organism>